<reference evidence="2 3" key="1">
    <citation type="submission" date="2023-03" db="EMBL/GenBank/DDBJ databases">
        <authorList>
            <person name="Mo P."/>
        </authorList>
    </citation>
    <scope>NUCLEOTIDE SEQUENCE [LARGE SCALE GENOMIC DNA]</scope>
    <source>
        <strain evidence="2 3">HUAS 5</strain>
        <plasmid evidence="2 3">punmamed2</plasmid>
    </source>
</reference>
<evidence type="ECO:0000256" key="1">
    <source>
        <dbReference type="SAM" id="Phobius"/>
    </source>
</evidence>
<keyword evidence="1" id="KW-0812">Transmembrane</keyword>
<keyword evidence="1" id="KW-0472">Membrane</keyword>
<keyword evidence="3" id="KW-1185">Reference proteome</keyword>
<sequence length="49" mass="5382">MIVVVALMVVSAVSLSWQSMLASFIVEVGAAWFLAVLPAPRVPRRRIRS</sequence>
<proteinExistence type="predicted"/>
<evidence type="ECO:0000313" key="2">
    <source>
        <dbReference type="EMBL" id="WGD45164.1"/>
    </source>
</evidence>
<dbReference type="EMBL" id="CP121683">
    <property type="protein sequence ID" value="WGD45164.1"/>
    <property type="molecule type" value="Genomic_DNA"/>
</dbReference>
<feature type="transmembrane region" description="Helical" evidence="1">
    <location>
        <begin position="20"/>
        <end position="39"/>
    </location>
</feature>
<organism evidence="2 3">
    <name type="scientific">Streptomyces cathayae</name>
    <dbReference type="NCBI Taxonomy" id="3031124"/>
    <lineage>
        <taxon>Bacteria</taxon>
        <taxon>Bacillati</taxon>
        <taxon>Actinomycetota</taxon>
        <taxon>Actinomycetes</taxon>
        <taxon>Kitasatosporales</taxon>
        <taxon>Streptomycetaceae</taxon>
        <taxon>Streptomyces</taxon>
    </lineage>
</organism>
<keyword evidence="2" id="KW-0614">Plasmid</keyword>
<accession>A0ABY8KCB1</accession>
<keyword evidence="1" id="KW-1133">Transmembrane helix</keyword>
<gene>
    <name evidence="2" type="ORF">PYS65_34285</name>
</gene>
<geneLocation type="plasmid" evidence="2 3">
    <name>punmamed2</name>
</geneLocation>
<evidence type="ECO:0000313" key="3">
    <source>
        <dbReference type="Proteomes" id="UP001216440"/>
    </source>
</evidence>
<dbReference type="RefSeq" id="WP_279338215.1">
    <property type="nucleotide sequence ID" value="NZ_CP121683.1"/>
</dbReference>
<protein>
    <submittedName>
        <fullName evidence="2">Uncharacterized protein</fullName>
    </submittedName>
</protein>
<dbReference type="Proteomes" id="UP001216440">
    <property type="component" value="Plasmid punmamed2"/>
</dbReference>
<name>A0ABY8KCB1_9ACTN</name>